<evidence type="ECO:0000313" key="6">
    <source>
        <dbReference type="EMBL" id="TTZ70353.1"/>
    </source>
</evidence>
<dbReference type="PANTHER" id="PTHR32341:SF10">
    <property type="entry name" value="INTERFERON-INDUCIBLE GTPASE 5"/>
    <property type="match status" value="1"/>
</dbReference>
<dbReference type="InterPro" id="IPR030385">
    <property type="entry name" value="G_IRG_dom"/>
</dbReference>
<protein>
    <submittedName>
        <fullName evidence="6">Interferon-inducible GTPase 5</fullName>
    </submittedName>
</protein>
<dbReference type="PROSITE" id="PS51716">
    <property type="entry name" value="G_IRG"/>
    <property type="match status" value="1"/>
</dbReference>
<feature type="domain" description="IRG-type G" evidence="5">
    <location>
        <begin position="37"/>
        <end position="215"/>
    </location>
</feature>
<keyword evidence="4" id="KW-0342">GTP-binding</keyword>
<dbReference type="OrthoDB" id="422720at2759"/>
<evidence type="ECO:0000256" key="3">
    <source>
        <dbReference type="ARBA" id="ARBA00022801"/>
    </source>
</evidence>
<dbReference type="InterPro" id="IPR007743">
    <property type="entry name" value="Immunity-related_GTPase-like"/>
</dbReference>
<accession>A0A556VVT9</accession>
<comment type="similarity">
    <text evidence="1">Belongs to the TRAFAC class dynamin-like GTPase superfamily. IRG family.</text>
</comment>
<dbReference type="PANTHER" id="PTHR32341">
    <property type="entry name" value="INTERFERON-INDUCIBLE GTPASE"/>
    <property type="match status" value="1"/>
</dbReference>
<evidence type="ECO:0000256" key="2">
    <source>
        <dbReference type="ARBA" id="ARBA00022741"/>
    </source>
</evidence>
<dbReference type="GO" id="GO:0016787">
    <property type="term" value="F:hydrolase activity"/>
    <property type="evidence" value="ECO:0007669"/>
    <property type="project" value="UniProtKB-KW"/>
</dbReference>
<evidence type="ECO:0000313" key="7">
    <source>
        <dbReference type="Proteomes" id="UP000319801"/>
    </source>
</evidence>
<organism evidence="6 7">
    <name type="scientific">Bagarius yarrelli</name>
    <name type="common">Goonch</name>
    <name type="synonym">Bagrus yarrelli</name>
    <dbReference type="NCBI Taxonomy" id="175774"/>
    <lineage>
        <taxon>Eukaryota</taxon>
        <taxon>Metazoa</taxon>
        <taxon>Chordata</taxon>
        <taxon>Craniata</taxon>
        <taxon>Vertebrata</taxon>
        <taxon>Euteleostomi</taxon>
        <taxon>Actinopterygii</taxon>
        <taxon>Neopterygii</taxon>
        <taxon>Teleostei</taxon>
        <taxon>Ostariophysi</taxon>
        <taxon>Siluriformes</taxon>
        <taxon>Sisoridae</taxon>
        <taxon>Sisorinae</taxon>
        <taxon>Bagarius</taxon>
    </lineage>
</organism>
<keyword evidence="3" id="KW-0378">Hydrolase</keyword>
<dbReference type="SUPFAM" id="SSF52540">
    <property type="entry name" value="P-loop containing nucleoside triphosphate hydrolases"/>
    <property type="match status" value="1"/>
</dbReference>
<dbReference type="FunFam" id="3.40.50.300:FF:000541">
    <property type="entry name" value="Immunity related GTPase M"/>
    <property type="match status" value="1"/>
</dbReference>
<dbReference type="GO" id="GO:0005525">
    <property type="term" value="F:GTP binding"/>
    <property type="evidence" value="ECO:0007669"/>
    <property type="project" value="UniProtKB-KW"/>
</dbReference>
<dbReference type="InterPro" id="IPR051515">
    <property type="entry name" value="IRG"/>
</dbReference>
<name>A0A556VVT9_BAGYA</name>
<dbReference type="Pfam" id="PF05049">
    <property type="entry name" value="IIGP"/>
    <property type="match status" value="1"/>
</dbReference>
<evidence type="ECO:0000259" key="5">
    <source>
        <dbReference type="PROSITE" id="PS51716"/>
    </source>
</evidence>
<dbReference type="Gene3D" id="3.40.50.300">
    <property type="entry name" value="P-loop containing nucleotide triphosphate hydrolases"/>
    <property type="match status" value="1"/>
</dbReference>
<comment type="caution">
    <text evidence="6">The sequence shown here is derived from an EMBL/GenBank/DDBJ whole genome shotgun (WGS) entry which is preliminary data.</text>
</comment>
<dbReference type="Proteomes" id="UP000319801">
    <property type="component" value="Unassembled WGS sequence"/>
</dbReference>
<evidence type="ECO:0000256" key="4">
    <source>
        <dbReference type="ARBA" id="ARBA00023134"/>
    </source>
</evidence>
<dbReference type="AlphaFoldDB" id="A0A556VVT9"/>
<keyword evidence="2" id="KW-0547">Nucleotide-binding</keyword>
<dbReference type="EMBL" id="VCAZ01000322">
    <property type="protein sequence ID" value="TTZ70353.1"/>
    <property type="molecule type" value="Genomic_DNA"/>
</dbReference>
<sequence length="383" mass="41888">MASENSDINAALKAAGESTLKKATRKAQRQIDQLFNVSLNIAVTGESGTGKSSFINAIRELNSDDEGAAKTGVTETTTEPTSYEHPTIPNVILWDLPGIGTPKFKARTYLKRMQFNRYDFFIIISSERFKENDIMLAKEIKKKKKLFYFVRSKIDNDIRAEEKKKNFNKEETLSQIKINCLENLKDIENPKVFLISSENIKAFDFEKLIETLLSDLPHHKQSALLQSVPISSVSMLKKKVKMFEKAAWAAALCSGVVAAAPVPGLSVACDASILVAFFTRCFYSFGLDNKSLQKLAERINKPELESSIKSPLVVALAAKSTARLSVSAVAGGAVLEYLCSLVPGVGNAAAAGISFVCTLTLLKNGLKELENAALVVLREAGLQ</sequence>
<evidence type="ECO:0000256" key="1">
    <source>
        <dbReference type="ARBA" id="ARBA00005429"/>
    </source>
</evidence>
<proteinExistence type="inferred from homology"/>
<gene>
    <name evidence="6" type="ORF">Baya_16583</name>
</gene>
<keyword evidence="7" id="KW-1185">Reference proteome</keyword>
<dbReference type="InterPro" id="IPR027417">
    <property type="entry name" value="P-loop_NTPase"/>
</dbReference>
<dbReference type="GO" id="GO:0016020">
    <property type="term" value="C:membrane"/>
    <property type="evidence" value="ECO:0007669"/>
    <property type="project" value="InterPro"/>
</dbReference>
<reference evidence="6 7" key="1">
    <citation type="journal article" date="2019" name="Genome Biol. Evol.">
        <title>Whole-Genome Sequencing of the Giant Devil Catfish, Bagarius yarrelli.</title>
        <authorList>
            <person name="Jiang W."/>
            <person name="Lv Y."/>
            <person name="Cheng L."/>
            <person name="Yang K."/>
            <person name="Chao B."/>
            <person name="Wang X."/>
            <person name="Li Y."/>
            <person name="Pan X."/>
            <person name="You X."/>
            <person name="Zhang Y."/>
            <person name="Yang J."/>
            <person name="Li J."/>
            <person name="Zhang X."/>
            <person name="Liu S."/>
            <person name="Sun C."/>
            <person name="Yang J."/>
            <person name="Shi Q."/>
        </authorList>
    </citation>
    <scope>NUCLEOTIDE SEQUENCE [LARGE SCALE GENOMIC DNA]</scope>
    <source>
        <strain evidence="6">JWS20170419001</strain>
        <tissue evidence="6">Muscle</tissue>
    </source>
</reference>